<feature type="binding site" evidence="9">
    <location>
        <position position="456"/>
    </location>
    <ligand>
        <name>substrate</name>
    </ligand>
</feature>
<dbReference type="KEGG" id="abra:BN85312260"/>
<feature type="transmembrane region" description="Helical" evidence="11">
    <location>
        <begin position="9"/>
        <end position="28"/>
    </location>
</feature>
<keyword evidence="7 11" id="KW-0472">Membrane</keyword>
<comment type="similarity">
    <text evidence="3">Belongs to the LTA synthase family.</text>
</comment>
<dbReference type="GO" id="GO:0046872">
    <property type="term" value="F:metal ion binding"/>
    <property type="evidence" value="ECO:0007669"/>
    <property type="project" value="UniProtKB-KW"/>
</dbReference>
<evidence type="ECO:0000259" key="12">
    <source>
        <dbReference type="Pfam" id="PF00884"/>
    </source>
</evidence>
<feature type="binding site" evidence="10">
    <location>
        <position position="334"/>
    </location>
    <ligand>
        <name>Mn(2+)</name>
        <dbReference type="ChEBI" id="CHEBI:29035"/>
    </ligand>
</feature>
<evidence type="ECO:0000256" key="2">
    <source>
        <dbReference type="ARBA" id="ARBA00004936"/>
    </source>
</evidence>
<comment type="subcellular location">
    <subcellularLocation>
        <location evidence="1">Cell membrane</location>
        <topology evidence="1">Multi-pass membrane protein</topology>
    </subcellularLocation>
</comment>
<feature type="transmembrane region" description="Helical" evidence="11">
    <location>
        <begin position="174"/>
        <end position="193"/>
    </location>
</feature>
<dbReference type="OrthoDB" id="383681at2"/>
<dbReference type="InterPro" id="IPR017850">
    <property type="entry name" value="Alkaline_phosphatase_core_sf"/>
</dbReference>
<dbReference type="STRING" id="61635.BN85312260"/>
<dbReference type="PIRSF" id="PIRSF005091">
    <property type="entry name" value="Mmb_sulf_HI1246"/>
    <property type="match status" value="1"/>
</dbReference>
<dbReference type="PANTHER" id="PTHR47371">
    <property type="entry name" value="LIPOTEICHOIC ACID SYNTHASE"/>
    <property type="match status" value="1"/>
</dbReference>
<organism evidence="13 14">
    <name type="scientific">Acholeplasma brassicae</name>
    <dbReference type="NCBI Taxonomy" id="61635"/>
    <lineage>
        <taxon>Bacteria</taxon>
        <taxon>Bacillati</taxon>
        <taxon>Mycoplasmatota</taxon>
        <taxon>Mollicutes</taxon>
        <taxon>Acholeplasmatales</taxon>
        <taxon>Acholeplasmataceae</taxon>
        <taxon>Acholeplasma</taxon>
    </lineage>
</organism>
<feature type="active site" evidence="8">
    <location>
        <position position="334"/>
    </location>
</feature>
<dbReference type="Gene3D" id="3.30.1120.170">
    <property type="match status" value="1"/>
</dbReference>
<dbReference type="Proteomes" id="UP000032737">
    <property type="component" value="Chromosome"/>
</dbReference>
<evidence type="ECO:0000256" key="7">
    <source>
        <dbReference type="ARBA" id="ARBA00023136"/>
    </source>
</evidence>
<feature type="domain" description="Sulfatase N-terminal" evidence="12">
    <location>
        <begin position="278"/>
        <end position="581"/>
    </location>
</feature>
<accession>U4KP85</accession>
<name>U4KP85_9MOLU</name>
<dbReference type="AlphaFoldDB" id="U4KP85"/>
<keyword evidence="6 11" id="KW-1133">Transmembrane helix</keyword>
<evidence type="ECO:0000256" key="11">
    <source>
        <dbReference type="SAM" id="Phobius"/>
    </source>
</evidence>
<dbReference type="InterPro" id="IPR050448">
    <property type="entry name" value="OpgB/LTA_synthase_biosynth"/>
</dbReference>
<feature type="binding site" evidence="10">
    <location>
        <position position="516"/>
    </location>
    <ligand>
        <name>Mn(2+)</name>
        <dbReference type="ChEBI" id="CHEBI:29035"/>
    </ligand>
</feature>
<dbReference type="Pfam" id="PF00884">
    <property type="entry name" value="Sulfatase"/>
    <property type="match status" value="1"/>
</dbReference>
<evidence type="ECO:0000313" key="14">
    <source>
        <dbReference type="Proteomes" id="UP000032737"/>
    </source>
</evidence>
<gene>
    <name evidence="13" type="ORF">BN85312260</name>
</gene>
<evidence type="ECO:0000256" key="6">
    <source>
        <dbReference type="ARBA" id="ARBA00022989"/>
    </source>
</evidence>
<dbReference type="Gene3D" id="3.40.720.10">
    <property type="entry name" value="Alkaline Phosphatase, subunit A"/>
    <property type="match status" value="1"/>
</dbReference>
<dbReference type="GO" id="GO:0005886">
    <property type="term" value="C:plasma membrane"/>
    <property type="evidence" value="ECO:0007669"/>
    <property type="project" value="UniProtKB-SubCell"/>
</dbReference>
<keyword evidence="9" id="KW-0479">Metal-binding</keyword>
<feature type="transmembrane region" description="Helical" evidence="11">
    <location>
        <begin position="75"/>
        <end position="99"/>
    </location>
</feature>
<evidence type="ECO:0000256" key="1">
    <source>
        <dbReference type="ARBA" id="ARBA00004651"/>
    </source>
</evidence>
<proteinExistence type="inferred from homology"/>
<dbReference type="InterPro" id="IPR012160">
    <property type="entry name" value="LtaS-like"/>
</dbReference>
<feature type="transmembrane region" description="Helical" evidence="11">
    <location>
        <begin position="131"/>
        <end position="154"/>
    </location>
</feature>
<feature type="binding site" evidence="10">
    <location>
        <position position="517"/>
    </location>
    <ligand>
        <name>Mn(2+)</name>
        <dbReference type="ChEBI" id="CHEBI:29035"/>
    </ligand>
</feature>
<protein>
    <submittedName>
        <fullName evidence="13">Predicted membrane sulfatase</fullName>
    </submittedName>
</protein>
<sequence length="663" mass="77116">MKKLNQKTYFLLMIILFFVLNLLNRLVITTELFNPGMNLFKGNLQTTLNSFMGDSGLLVILITIFYFIAKKKRTFIYLVTLTTIGLSVMIFSLKVYAFYYGTAFSFFNARTFSNSAPVLGQQLTFHLWKNLFITAQYVAVIPAIIVFVLAIMELKNRYLHQERLDKTKPQMMRVLNFFVVGLILFSWSQIGYFTEIKNTYYESNRVAQKGVQTMGVYNYYINDLVSFVFTKPEPILADEELNENIDIYVNEKTENCPKNYLGEATCNDLMTSSIFEGKTIVMLQMESFNNYLLNLSFDVDGEIHEVMPYFNQLLKEESTVYYNNFYSNIGVGKTSDAEFASLTGLSPMGFIVTYFDYVNEYFETLPKLFTDKGYETYTVFGSTYNFYRRNEVYPMLGFNKDNNQNMESLEALGLYDPLTETVNGWVDDPVAFEYVTNVLKDGDHKKFVFALSTVLHTPYADVEWMTGINPWENLIKGDLGNYLDYAHRFDQVFEDWYEGLKEEALLDDVVFVMYGDHTGGLTMDDLRQLDPNINLFSYQQYSHNVPFMILAPGMDLSNYGVDRTMTRGQTDLKRTISNLFGLDEKYHFGVDILSGAKTWTYNAITMDLFSDDFHINMPNESININDYDPTLLEEYIQKFYHQKEMNDSILRYHYFKLINEANK</sequence>
<keyword evidence="14" id="KW-1185">Reference proteome</keyword>
<evidence type="ECO:0000256" key="10">
    <source>
        <dbReference type="PIRSR" id="PIRSR005091-3"/>
    </source>
</evidence>
<dbReference type="InterPro" id="IPR000917">
    <property type="entry name" value="Sulfatase_N"/>
</dbReference>
<dbReference type="SUPFAM" id="SSF53649">
    <property type="entry name" value="Alkaline phosphatase-like"/>
    <property type="match status" value="1"/>
</dbReference>
<comment type="pathway">
    <text evidence="2">Cell wall biogenesis; lipoteichoic acid biosynthesis.</text>
</comment>
<dbReference type="HOGENOM" id="CLU_413140_0_0_14"/>
<dbReference type="PANTHER" id="PTHR47371:SF3">
    <property type="entry name" value="PHOSPHOGLYCEROL TRANSFERASE I"/>
    <property type="match status" value="1"/>
</dbReference>
<evidence type="ECO:0000313" key="13">
    <source>
        <dbReference type="EMBL" id="CCV66247.1"/>
    </source>
</evidence>
<evidence type="ECO:0000256" key="8">
    <source>
        <dbReference type="PIRSR" id="PIRSR005091-1"/>
    </source>
</evidence>
<dbReference type="CDD" id="cd16015">
    <property type="entry name" value="LTA_synthase"/>
    <property type="match status" value="1"/>
</dbReference>
<dbReference type="EMBL" id="FO681348">
    <property type="protein sequence ID" value="CCV66247.1"/>
    <property type="molecule type" value="Genomic_DNA"/>
</dbReference>
<evidence type="ECO:0000256" key="3">
    <source>
        <dbReference type="ARBA" id="ARBA00009983"/>
    </source>
</evidence>
<evidence type="ECO:0000256" key="5">
    <source>
        <dbReference type="ARBA" id="ARBA00022692"/>
    </source>
</evidence>
<keyword evidence="4" id="KW-1003">Cell membrane</keyword>
<reference evidence="13 14" key="1">
    <citation type="journal article" date="2013" name="J. Mol. Microbiol. Biotechnol.">
        <title>Analysis of the Complete Genomes of Acholeplasma brassicae , A. palmae and A. laidlawii and Their Comparison to the Obligate Parasites from ' Candidatus Phytoplasma'.</title>
        <authorList>
            <person name="Kube M."/>
            <person name="Siewert C."/>
            <person name="Migdoll A.M."/>
            <person name="Duduk B."/>
            <person name="Holz S."/>
            <person name="Rabus R."/>
            <person name="Seemuller E."/>
            <person name="Mitrovic J."/>
            <person name="Muller I."/>
            <person name="Buttner C."/>
            <person name="Reinhardt R."/>
        </authorList>
    </citation>
    <scope>NUCLEOTIDE SEQUENCE [LARGE SCALE GENOMIC DNA]</scope>
    <source>
        <strain evidence="14">0502</strain>
    </source>
</reference>
<feature type="transmembrane region" description="Helical" evidence="11">
    <location>
        <begin position="48"/>
        <end position="68"/>
    </location>
</feature>
<keyword evidence="9" id="KW-0464">Manganese</keyword>
<evidence type="ECO:0000256" key="4">
    <source>
        <dbReference type="ARBA" id="ARBA00022475"/>
    </source>
</evidence>
<evidence type="ECO:0000256" key="9">
    <source>
        <dbReference type="PIRSR" id="PIRSR005091-2"/>
    </source>
</evidence>
<dbReference type="RefSeq" id="WP_030005107.1">
    <property type="nucleotide sequence ID" value="NC_022549.1"/>
</dbReference>
<keyword evidence="5 11" id="KW-0812">Transmembrane</keyword>
<feature type="binding site" evidence="10">
    <location>
        <position position="286"/>
    </location>
    <ligand>
        <name>Mn(2+)</name>
        <dbReference type="ChEBI" id="CHEBI:29035"/>
    </ligand>
</feature>